<name>A0A067SWC4_GALM3</name>
<dbReference type="EMBL" id="KL142390">
    <property type="protein sequence ID" value="KDR71954.1"/>
    <property type="molecule type" value="Genomic_DNA"/>
</dbReference>
<dbReference type="AlphaFoldDB" id="A0A067SWC4"/>
<feature type="region of interest" description="Disordered" evidence="1">
    <location>
        <begin position="82"/>
        <end position="101"/>
    </location>
</feature>
<sequence>MQSETIFTFSTTFLGFSDVLASSGVGASADAADFDDDAGFKIRQKYRLEGFILVSASQEARVGPLVGARRFELERPACPEAPVDKPFHYEPGNTDTESGTAVSPNACAICSVSAGFRQIDGVGFTVTGSPTQDEDA</sequence>
<evidence type="ECO:0000313" key="2">
    <source>
        <dbReference type="EMBL" id="KDR71954.1"/>
    </source>
</evidence>
<accession>A0A067SWC4</accession>
<dbReference type="HOGENOM" id="CLU_1875585_0_0_1"/>
<protein>
    <submittedName>
        <fullName evidence="2">Uncharacterized protein</fullName>
    </submittedName>
</protein>
<reference evidence="3" key="1">
    <citation type="journal article" date="2014" name="Proc. Natl. Acad. Sci. U.S.A.">
        <title>Extensive sampling of basidiomycete genomes demonstrates inadequacy of the white-rot/brown-rot paradigm for wood decay fungi.</title>
        <authorList>
            <person name="Riley R."/>
            <person name="Salamov A.A."/>
            <person name="Brown D.W."/>
            <person name="Nagy L.G."/>
            <person name="Floudas D."/>
            <person name="Held B.W."/>
            <person name="Levasseur A."/>
            <person name="Lombard V."/>
            <person name="Morin E."/>
            <person name="Otillar R."/>
            <person name="Lindquist E.A."/>
            <person name="Sun H."/>
            <person name="LaButti K.M."/>
            <person name="Schmutz J."/>
            <person name="Jabbour D."/>
            <person name="Luo H."/>
            <person name="Baker S.E."/>
            <person name="Pisabarro A.G."/>
            <person name="Walton J.D."/>
            <person name="Blanchette R.A."/>
            <person name="Henrissat B."/>
            <person name="Martin F."/>
            <person name="Cullen D."/>
            <person name="Hibbett D.S."/>
            <person name="Grigoriev I.V."/>
        </authorList>
    </citation>
    <scope>NUCLEOTIDE SEQUENCE [LARGE SCALE GENOMIC DNA]</scope>
    <source>
        <strain evidence="3">CBS 339.88</strain>
    </source>
</reference>
<evidence type="ECO:0000256" key="1">
    <source>
        <dbReference type="SAM" id="MobiDB-lite"/>
    </source>
</evidence>
<keyword evidence="3" id="KW-1185">Reference proteome</keyword>
<gene>
    <name evidence="2" type="ORF">GALMADRAFT_213448</name>
</gene>
<evidence type="ECO:0000313" key="3">
    <source>
        <dbReference type="Proteomes" id="UP000027222"/>
    </source>
</evidence>
<organism evidence="2 3">
    <name type="scientific">Galerina marginata (strain CBS 339.88)</name>
    <dbReference type="NCBI Taxonomy" id="685588"/>
    <lineage>
        <taxon>Eukaryota</taxon>
        <taxon>Fungi</taxon>
        <taxon>Dikarya</taxon>
        <taxon>Basidiomycota</taxon>
        <taxon>Agaricomycotina</taxon>
        <taxon>Agaricomycetes</taxon>
        <taxon>Agaricomycetidae</taxon>
        <taxon>Agaricales</taxon>
        <taxon>Agaricineae</taxon>
        <taxon>Strophariaceae</taxon>
        <taxon>Galerina</taxon>
    </lineage>
</organism>
<proteinExistence type="predicted"/>
<dbReference type="Proteomes" id="UP000027222">
    <property type="component" value="Unassembled WGS sequence"/>
</dbReference>